<feature type="region of interest" description="Disordered" evidence="1">
    <location>
        <begin position="56"/>
        <end position="84"/>
    </location>
</feature>
<proteinExistence type="predicted"/>
<feature type="region of interest" description="Disordered" evidence="1">
    <location>
        <begin position="119"/>
        <end position="153"/>
    </location>
</feature>
<organism evidence="2 3">
    <name type="scientific">Setomelanomma holmii</name>
    <dbReference type="NCBI Taxonomy" id="210430"/>
    <lineage>
        <taxon>Eukaryota</taxon>
        <taxon>Fungi</taxon>
        <taxon>Dikarya</taxon>
        <taxon>Ascomycota</taxon>
        <taxon>Pezizomycotina</taxon>
        <taxon>Dothideomycetes</taxon>
        <taxon>Pleosporomycetidae</taxon>
        <taxon>Pleosporales</taxon>
        <taxon>Pleosporineae</taxon>
        <taxon>Phaeosphaeriaceae</taxon>
        <taxon>Setomelanomma</taxon>
    </lineage>
</organism>
<evidence type="ECO:0000256" key="1">
    <source>
        <dbReference type="SAM" id="MobiDB-lite"/>
    </source>
</evidence>
<dbReference type="Proteomes" id="UP000799777">
    <property type="component" value="Unassembled WGS sequence"/>
</dbReference>
<protein>
    <submittedName>
        <fullName evidence="2">Uncharacterized protein</fullName>
    </submittedName>
</protein>
<name>A0A9P4HM95_9PLEO</name>
<dbReference type="AlphaFoldDB" id="A0A9P4HM95"/>
<keyword evidence="3" id="KW-1185">Reference proteome</keyword>
<comment type="caution">
    <text evidence="2">The sequence shown here is derived from an EMBL/GenBank/DDBJ whole genome shotgun (WGS) entry which is preliminary data.</text>
</comment>
<dbReference type="OrthoDB" id="3927958at2759"/>
<dbReference type="EMBL" id="ML978156">
    <property type="protein sequence ID" value="KAF2035827.1"/>
    <property type="molecule type" value="Genomic_DNA"/>
</dbReference>
<evidence type="ECO:0000313" key="3">
    <source>
        <dbReference type="Proteomes" id="UP000799777"/>
    </source>
</evidence>
<feature type="compositionally biased region" description="Basic and acidic residues" evidence="1">
    <location>
        <begin position="119"/>
        <end position="128"/>
    </location>
</feature>
<feature type="compositionally biased region" description="Polar residues" evidence="1">
    <location>
        <begin position="68"/>
        <end position="79"/>
    </location>
</feature>
<sequence>MCYYRLYIFLGCGHPTTSSIPVRYCSNATRMHREEETTPARLDVELKTTSTGVSLDLNAGSRPGLRSASRTTAGTQAAGKSSVEPCAEGRFHPLHTVKLERMCADCAHEREERLRALEETTNDIKLDPARSQIKHSRGFVAPRPRRPNVEVVS</sequence>
<evidence type="ECO:0000313" key="2">
    <source>
        <dbReference type="EMBL" id="KAF2035827.1"/>
    </source>
</evidence>
<reference evidence="2" key="1">
    <citation type="journal article" date="2020" name="Stud. Mycol.">
        <title>101 Dothideomycetes genomes: a test case for predicting lifestyles and emergence of pathogens.</title>
        <authorList>
            <person name="Haridas S."/>
            <person name="Albert R."/>
            <person name="Binder M."/>
            <person name="Bloem J."/>
            <person name="Labutti K."/>
            <person name="Salamov A."/>
            <person name="Andreopoulos B."/>
            <person name="Baker S."/>
            <person name="Barry K."/>
            <person name="Bills G."/>
            <person name="Bluhm B."/>
            <person name="Cannon C."/>
            <person name="Castanera R."/>
            <person name="Culley D."/>
            <person name="Daum C."/>
            <person name="Ezra D."/>
            <person name="Gonzalez J."/>
            <person name="Henrissat B."/>
            <person name="Kuo A."/>
            <person name="Liang C."/>
            <person name="Lipzen A."/>
            <person name="Lutzoni F."/>
            <person name="Magnuson J."/>
            <person name="Mondo S."/>
            <person name="Nolan M."/>
            <person name="Ohm R."/>
            <person name="Pangilinan J."/>
            <person name="Park H.-J."/>
            <person name="Ramirez L."/>
            <person name="Alfaro M."/>
            <person name="Sun H."/>
            <person name="Tritt A."/>
            <person name="Yoshinaga Y."/>
            <person name="Zwiers L.-H."/>
            <person name="Turgeon B."/>
            <person name="Goodwin S."/>
            <person name="Spatafora J."/>
            <person name="Crous P."/>
            <person name="Grigoriev I."/>
        </authorList>
    </citation>
    <scope>NUCLEOTIDE SEQUENCE</scope>
    <source>
        <strain evidence="2">CBS 110217</strain>
    </source>
</reference>
<accession>A0A9P4HM95</accession>
<gene>
    <name evidence="2" type="ORF">EK21DRAFT_53784</name>
</gene>